<reference evidence="1 2" key="1">
    <citation type="submission" date="2023-01" db="EMBL/GenBank/DDBJ databases">
        <title>Novel diversity within Roseofilum (Cyanobacteria; Desertifilaceae) from marine benthic mats with descriptions of four novel species.</title>
        <authorList>
            <person name="Wang Y."/>
            <person name="Berthold D.E."/>
            <person name="Hu J."/>
            <person name="Lefler F.W."/>
            <person name="Laughinghouse H.D. IV."/>
        </authorList>
    </citation>
    <scope>NUCLEOTIDE SEQUENCE [LARGE SCALE GENOMIC DNA]</scope>
    <source>
        <strain evidence="1 2">BLCC-M114</strain>
    </source>
</reference>
<protein>
    <submittedName>
        <fullName evidence="1">Uncharacterized protein</fullName>
    </submittedName>
</protein>
<comment type="caution">
    <text evidence="1">The sequence shown here is derived from an EMBL/GenBank/DDBJ whole genome shotgun (WGS) entry which is preliminary data.</text>
</comment>
<dbReference type="RefSeq" id="WP_283766521.1">
    <property type="nucleotide sequence ID" value="NZ_JAQOSO010000044.1"/>
</dbReference>
<dbReference type="Proteomes" id="UP001235849">
    <property type="component" value="Unassembled WGS sequence"/>
</dbReference>
<keyword evidence="2" id="KW-1185">Reference proteome</keyword>
<organism evidence="1 2">
    <name type="scientific">Roseofilum capinflatum BLCC-M114</name>
    <dbReference type="NCBI Taxonomy" id="3022440"/>
    <lineage>
        <taxon>Bacteria</taxon>
        <taxon>Bacillati</taxon>
        <taxon>Cyanobacteriota</taxon>
        <taxon>Cyanophyceae</taxon>
        <taxon>Desertifilales</taxon>
        <taxon>Desertifilaceae</taxon>
        <taxon>Roseofilum</taxon>
        <taxon>Roseofilum capinflatum</taxon>
    </lineage>
</organism>
<proteinExistence type="predicted"/>
<dbReference type="EMBL" id="JAQOSO010000044">
    <property type="protein sequence ID" value="MDJ1174188.1"/>
    <property type="molecule type" value="Genomic_DNA"/>
</dbReference>
<name>A0ABT7B7C1_9CYAN</name>
<accession>A0ABT7B7C1</accession>
<sequence length="387" mass="43995">MTNSDSEWLSDRRDQWYAQFWEQEAGYHSERLAVLDRGIDRSPYADQIPEYGDRLKQAPQLSAMGGQDYPLVGELPSIIDEQALDFLHPDIKNACICVGGWHDGQFQGRWLGRNALEKVQFWSSTKIFPLLNTLTQLTGALEGLEIGDRHAYYPFEGILEDLVTYQEKYCSSNAIAATLKCFQTYLGLEQWVKDLTGHRDLNFQGLYGEAPFTPTPQIVDLHNVRLSAVNELKSRRTQPGENLIPAYVLTRILSLVGWHHHLPEAAQIPGLESGKLQLLTSCLGKDTARFVDLAIHTLGIDIQNPIILSKMGFGYSSSRRRTEMTYTGFVQFEHQNQLNALTLTLRGARALNNPDQTERENQEAIEIDARMTTEITEIIRRFILNRL</sequence>
<evidence type="ECO:0000313" key="2">
    <source>
        <dbReference type="Proteomes" id="UP001235849"/>
    </source>
</evidence>
<evidence type="ECO:0000313" key="1">
    <source>
        <dbReference type="EMBL" id="MDJ1174188.1"/>
    </source>
</evidence>
<gene>
    <name evidence="1" type="ORF">PMG25_08795</name>
</gene>